<comment type="caution">
    <text evidence="2">The sequence shown here is derived from an EMBL/GenBank/DDBJ whole genome shotgun (WGS) entry which is preliminary data.</text>
</comment>
<proteinExistence type="predicted"/>
<protein>
    <submittedName>
        <fullName evidence="2">Uncharacterized protein</fullName>
    </submittedName>
</protein>
<evidence type="ECO:0000313" key="3">
    <source>
        <dbReference type="Proteomes" id="UP000663879"/>
    </source>
</evidence>
<reference evidence="2" key="1">
    <citation type="submission" date="2021-02" db="EMBL/GenBank/DDBJ databases">
        <authorList>
            <person name="Nowell W R."/>
        </authorList>
    </citation>
    <scope>NUCLEOTIDE SEQUENCE</scope>
    <source>
        <strain evidence="2">Ploen Becks lab</strain>
    </source>
</reference>
<accession>A0A814H5R5</accession>
<dbReference type="AlphaFoldDB" id="A0A814H5R5"/>
<name>A0A814H5R5_9BILA</name>
<organism evidence="2 3">
    <name type="scientific">Brachionus calyciflorus</name>
    <dbReference type="NCBI Taxonomy" id="104777"/>
    <lineage>
        <taxon>Eukaryota</taxon>
        <taxon>Metazoa</taxon>
        <taxon>Spiralia</taxon>
        <taxon>Gnathifera</taxon>
        <taxon>Rotifera</taxon>
        <taxon>Eurotatoria</taxon>
        <taxon>Monogononta</taxon>
        <taxon>Pseudotrocha</taxon>
        <taxon>Ploima</taxon>
        <taxon>Brachionidae</taxon>
        <taxon>Brachionus</taxon>
    </lineage>
</organism>
<keyword evidence="3" id="KW-1185">Reference proteome</keyword>
<feature type="compositionally biased region" description="Acidic residues" evidence="1">
    <location>
        <begin position="89"/>
        <end position="103"/>
    </location>
</feature>
<evidence type="ECO:0000313" key="2">
    <source>
        <dbReference type="EMBL" id="CAF1005280.1"/>
    </source>
</evidence>
<dbReference type="Proteomes" id="UP000663879">
    <property type="component" value="Unassembled WGS sequence"/>
</dbReference>
<dbReference type="EMBL" id="CAJNOC010003980">
    <property type="protein sequence ID" value="CAF1005280.1"/>
    <property type="molecule type" value="Genomic_DNA"/>
</dbReference>
<gene>
    <name evidence="2" type="ORF">OXX778_LOCUS16620</name>
</gene>
<feature type="region of interest" description="Disordered" evidence="1">
    <location>
        <begin position="67"/>
        <end position="104"/>
    </location>
</feature>
<sequence>MDDLNDSYSSLTLQDNVLCNLSSAVEENNNFFKEYAQRSFELQNQMIENQSKSLSLLEKIVSQQYSNINRPTNIRNEEQARTSKAPNNSDDDDDSNSEDENDEQYVAFRDSFLSLFKKKVAESP</sequence>
<evidence type="ECO:0000256" key="1">
    <source>
        <dbReference type="SAM" id="MobiDB-lite"/>
    </source>
</evidence>